<dbReference type="FunFam" id="3.40.1180.10:FF:000001">
    <property type="entry name" value="(2E,6E)-farnesyl-diphosphate-specific ditrans,polycis-undecaprenyl-diphosphate synthase"/>
    <property type="match status" value="1"/>
</dbReference>
<keyword evidence="4" id="KW-1185">Reference proteome</keyword>
<dbReference type="SUPFAM" id="SSF64005">
    <property type="entry name" value="Undecaprenyl diphosphate synthase"/>
    <property type="match status" value="1"/>
</dbReference>
<dbReference type="GO" id="GO:0008834">
    <property type="term" value="F:ditrans,polycis-undecaprenyl-diphosphate synthase [(2E,6E)-farnesyl-diphosphate specific] activity"/>
    <property type="evidence" value="ECO:0007669"/>
    <property type="project" value="TreeGrafter"/>
</dbReference>
<feature type="binding site" evidence="2">
    <location>
        <position position="81"/>
    </location>
    <ligand>
        <name>substrate</name>
    </ligand>
</feature>
<feature type="binding site" evidence="2">
    <location>
        <position position="45"/>
    </location>
    <ligand>
        <name>substrate</name>
    </ligand>
</feature>
<organism evidence="3 4">
    <name type="scientific">Anaeromicrobium sediminis</name>
    <dbReference type="NCBI Taxonomy" id="1478221"/>
    <lineage>
        <taxon>Bacteria</taxon>
        <taxon>Bacillati</taxon>
        <taxon>Bacillota</taxon>
        <taxon>Clostridia</taxon>
        <taxon>Peptostreptococcales</taxon>
        <taxon>Thermotaleaceae</taxon>
        <taxon>Anaeromicrobium</taxon>
    </lineage>
</organism>
<dbReference type="GO" id="GO:0000287">
    <property type="term" value="F:magnesium ion binding"/>
    <property type="evidence" value="ECO:0007669"/>
    <property type="project" value="UniProtKB-UniRule"/>
</dbReference>
<feature type="binding site" evidence="2">
    <location>
        <position position="219"/>
    </location>
    <ligand>
        <name>Mg(2+)</name>
        <dbReference type="ChEBI" id="CHEBI:18420"/>
    </ligand>
</feature>
<dbReference type="CDD" id="cd00475">
    <property type="entry name" value="Cis_IPPS"/>
    <property type="match status" value="1"/>
</dbReference>
<dbReference type="PROSITE" id="PS01066">
    <property type="entry name" value="UPP_SYNTHASE"/>
    <property type="match status" value="1"/>
</dbReference>
<reference evidence="3 4" key="1">
    <citation type="submission" date="2017-06" db="EMBL/GenBank/DDBJ databases">
        <title>Draft genome sequence of anaerobic fermentative bacterium Anaeromicrobium sediminis DY2726D isolated from West Pacific Ocean sediments.</title>
        <authorList>
            <person name="Zeng X."/>
        </authorList>
    </citation>
    <scope>NUCLEOTIDE SEQUENCE [LARGE SCALE GENOMIC DNA]</scope>
    <source>
        <strain evidence="3 4">DY2726D</strain>
    </source>
</reference>
<feature type="binding site" evidence="2">
    <location>
        <begin position="206"/>
        <end position="208"/>
    </location>
    <ligand>
        <name>substrate</name>
    </ligand>
</feature>
<dbReference type="Proteomes" id="UP000216024">
    <property type="component" value="Unassembled WGS sequence"/>
</dbReference>
<comment type="caution">
    <text evidence="3">The sequence shown here is derived from an EMBL/GenBank/DDBJ whole genome shotgun (WGS) entry which is preliminary data.</text>
</comment>
<evidence type="ECO:0000313" key="3">
    <source>
        <dbReference type="EMBL" id="PAB61235.1"/>
    </source>
</evidence>
<dbReference type="InterPro" id="IPR001441">
    <property type="entry name" value="UPP_synth-like"/>
</dbReference>
<dbReference type="GO" id="GO:0016094">
    <property type="term" value="P:polyprenol biosynthetic process"/>
    <property type="evidence" value="ECO:0007669"/>
    <property type="project" value="TreeGrafter"/>
</dbReference>
<dbReference type="AlphaFoldDB" id="A0A267MQP9"/>
<dbReference type="HAMAP" id="MF_01139">
    <property type="entry name" value="ISPT"/>
    <property type="match status" value="1"/>
</dbReference>
<dbReference type="PANTHER" id="PTHR10291">
    <property type="entry name" value="DEHYDRODOLICHYL DIPHOSPHATE SYNTHASE FAMILY MEMBER"/>
    <property type="match status" value="1"/>
</dbReference>
<keyword evidence="1 2" id="KW-0808">Transferase</keyword>
<dbReference type="GO" id="GO:0030145">
    <property type="term" value="F:manganese ion binding"/>
    <property type="evidence" value="ECO:0007669"/>
    <property type="project" value="TreeGrafter"/>
</dbReference>
<dbReference type="NCBIfam" id="NF011405">
    <property type="entry name" value="PRK14830.1"/>
    <property type="match status" value="1"/>
</dbReference>
<keyword evidence="2" id="KW-0479">Metal-binding</keyword>
<feature type="binding site" evidence="2">
    <location>
        <position position="49"/>
    </location>
    <ligand>
        <name>substrate</name>
    </ligand>
</feature>
<dbReference type="InterPro" id="IPR036424">
    <property type="entry name" value="UPP_synth-like_sf"/>
</dbReference>
<name>A0A267MQP9_9FIRM</name>
<feature type="active site" description="Proton acceptor" evidence="2">
    <location>
        <position position="80"/>
    </location>
</feature>
<accession>A0A267MQP9</accession>
<dbReference type="EC" id="2.5.1.-" evidence="2"/>
<dbReference type="RefSeq" id="WP_095130450.1">
    <property type="nucleotide sequence ID" value="NZ_NIBG01000001.1"/>
</dbReference>
<feature type="binding site" evidence="2">
    <location>
        <position position="37"/>
    </location>
    <ligand>
        <name>substrate</name>
    </ligand>
</feature>
<feature type="binding site" evidence="2">
    <location>
        <begin position="33"/>
        <end position="36"/>
    </location>
    <ligand>
        <name>substrate</name>
    </ligand>
</feature>
<sequence length="253" mass="29187">MKTIKKIFASKEEETIQLDMENLPRHIAIIMDGNGRWAKKRGLPRTAGHKAGIEALREVIKASSELKIGFLTLYAFSTENWKRPKEEVSALMKLLVYYLQKEVKELHKNNVRIRTIGNIGQLPEEAISQIGKAVDLTKNNKGLTVNIALNYGGRDEIIRAVRNICKENIEGNICIENIDEEKFSTYLDTGDSPDPDLLIRPSGELRTSNFLLWQLAYAEFWFSNIYWPDFNKKHLYTAIKDYQMRHRRFGGLK</sequence>
<dbReference type="Gene3D" id="3.40.1180.10">
    <property type="entry name" value="Decaprenyl diphosphate synthase-like"/>
    <property type="match status" value="1"/>
</dbReference>
<evidence type="ECO:0000313" key="4">
    <source>
        <dbReference type="Proteomes" id="UP000216024"/>
    </source>
</evidence>
<evidence type="ECO:0000256" key="2">
    <source>
        <dbReference type="HAMAP-Rule" id="MF_01139"/>
    </source>
</evidence>
<comment type="cofactor">
    <cofactor evidence="2">
        <name>Mg(2+)</name>
        <dbReference type="ChEBI" id="CHEBI:18420"/>
    </cofactor>
    <text evidence="2">Binds 2 magnesium ions per subunit.</text>
</comment>
<feature type="binding site" evidence="2">
    <location>
        <position position="200"/>
    </location>
    <ligand>
        <name>substrate</name>
    </ligand>
</feature>
<keyword evidence="2" id="KW-0460">Magnesium</keyword>
<dbReference type="InterPro" id="IPR018520">
    <property type="entry name" value="UPP_synth-like_CS"/>
</dbReference>
<dbReference type="PANTHER" id="PTHR10291:SF0">
    <property type="entry name" value="DEHYDRODOLICHYL DIPHOSPHATE SYNTHASE 2"/>
    <property type="match status" value="1"/>
</dbReference>
<comment type="function">
    <text evidence="2">Catalyzes the condensation of isopentenyl diphosphate (IPP) with allylic pyrophosphates generating different type of terpenoids.</text>
</comment>
<feature type="binding site" evidence="2">
    <location>
        <position position="32"/>
    </location>
    <ligand>
        <name>Mg(2+)</name>
        <dbReference type="ChEBI" id="CHEBI:18420"/>
    </ligand>
</feature>
<comment type="similarity">
    <text evidence="2">Belongs to the UPP synthase family.</text>
</comment>
<feature type="active site" evidence="2">
    <location>
        <position position="32"/>
    </location>
</feature>
<gene>
    <name evidence="3" type="ORF">CCE28_02060</name>
</gene>
<feature type="binding site" evidence="2">
    <location>
        <position position="83"/>
    </location>
    <ligand>
        <name>substrate</name>
    </ligand>
</feature>
<dbReference type="EMBL" id="NIBG01000001">
    <property type="protein sequence ID" value="PAB61235.1"/>
    <property type="molecule type" value="Genomic_DNA"/>
</dbReference>
<evidence type="ECO:0000256" key="1">
    <source>
        <dbReference type="ARBA" id="ARBA00022679"/>
    </source>
</evidence>
<feature type="binding site" evidence="2">
    <location>
        <begin position="77"/>
        <end position="79"/>
    </location>
    <ligand>
        <name>substrate</name>
    </ligand>
</feature>
<proteinExistence type="inferred from homology"/>
<dbReference type="OrthoDB" id="4191603at2"/>
<comment type="subunit">
    <text evidence="2">Homodimer.</text>
</comment>
<dbReference type="GO" id="GO:0005829">
    <property type="term" value="C:cytosol"/>
    <property type="evidence" value="ECO:0007669"/>
    <property type="project" value="TreeGrafter"/>
</dbReference>
<dbReference type="NCBIfam" id="TIGR00055">
    <property type="entry name" value="uppS"/>
    <property type="match status" value="1"/>
</dbReference>
<protein>
    <recommendedName>
        <fullName evidence="2">Isoprenyl transferase</fullName>
        <ecNumber evidence="2">2.5.1.-</ecNumber>
    </recommendedName>
</protein>
<dbReference type="Pfam" id="PF01255">
    <property type="entry name" value="Prenyltransf"/>
    <property type="match status" value="1"/>
</dbReference>